<evidence type="ECO:0000313" key="1">
    <source>
        <dbReference type="EMBL" id="CAG4937851.1"/>
    </source>
</evidence>
<sequence length="131" mass="14683">MMAADKICCVSGCTKSRTVAKRPPLAEVTNKNNTLKTSNTQEIASTSSYVQVTTTALTSSLKVTKPKRTQFSTRIPVLKKKLKSLNIANEKYTKRLKEGNESISKYYFLESNLKDYLNGNNFYDAPISGMW</sequence>
<protein>
    <submittedName>
        <fullName evidence="1">(apollo) hypothetical protein</fullName>
    </submittedName>
</protein>
<organism evidence="1 2">
    <name type="scientific">Parnassius apollo</name>
    <name type="common">Apollo butterfly</name>
    <name type="synonym">Papilio apollo</name>
    <dbReference type="NCBI Taxonomy" id="110799"/>
    <lineage>
        <taxon>Eukaryota</taxon>
        <taxon>Metazoa</taxon>
        <taxon>Ecdysozoa</taxon>
        <taxon>Arthropoda</taxon>
        <taxon>Hexapoda</taxon>
        <taxon>Insecta</taxon>
        <taxon>Pterygota</taxon>
        <taxon>Neoptera</taxon>
        <taxon>Endopterygota</taxon>
        <taxon>Lepidoptera</taxon>
        <taxon>Glossata</taxon>
        <taxon>Ditrysia</taxon>
        <taxon>Papilionoidea</taxon>
        <taxon>Papilionidae</taxon>
        <taxon>Parnassiinae</taxon>
        <taxon>Parnassini</taxon>
        <taxon>Parnassius</taxon>
        <taxon>Parnassius</taxon>
    </lineage>
</organism>
<dbReference type="Proteomes" id="UP000691718">
    <property type="component" value="Unassembled WGS sequence"/>
</dbReference>
<reference evidence="1" key="1">
    <citation type="submission" date="2021-04" db="EMBL/GenBank/DDBJ databases">
        <authorList>
            <person name="Tunstrom K."/>
        </authorList>
    </citation>
    <scope>NUCLEOTIDE SEQUENCE</scope>
</reference>
<keyword evidence="2" id="KW-1185">Reference proteome</keyword>
<name>A0A8S3W2W8_PARAO</name>
<proteinExistence type="predicted"/>
<comment type="caution">
    <text evidence="1">The sequence shown here is derived from an EMBL/GenBank/DDBJ whole genome shotgun (WGS) entry which is preliminary data.</text>
</comment>
<accession>A0A8S3W2W8</accession>
<gene>
    <name evidence="1" type="ORF">PAPOLLO_LOCUS1508</name>
</gene>
<dbReference type="AlphaFoldDB" id="A0A8S3W2W8"/>
<evidence type="ECO:0000313" key="2">
    <source>
        <dbReference type="Proteomes" id="UP000691718"/>
    </source>
</evidence>
<dbReference type="EMBL" id="CAJQZP010000088">
    <property type="protein sequence ID" value="CAG4937851.1"/>
    <property type="molecule type" value="Genomic_DNA"/>
</dbReference>